<dbReference type="Proteomes" id="UP000016496">
    <property type="component" value="Unassembled WGS sequence"/>
</dbReference>
<protein>
    <submittedName>
        <fullName evidence="1">Uncharacterized protein</fullName>
    </submittedName>
</protein>
<dbReference type="HOGENOM" id="CLU_3196306_0_0_10"/>
<reference evidence="1 2" key="1">
    <citation type="submission" date="2013-08" db="EMBL/GenBank/DDBJ databases">
        <authorList>
            <person name="Weinstock G."/>
            <person name="Sodergren E."/>
            <person name="Wylie T."/>
            <person name="Fulton L."/>
            <person name="Fulton R."/>
            <person name="Fronick C."/>
            <person name="O'Laughlin M."/>
            <person name="Godfrey J."/>
            <person name="Miner T."/>
            <person name="Herter B."/>
            <person name="Appelbaum E."/>
            <person name="Cordes M."/>
            <person name="Lek S."/>
            <person name="Wollam A."/>
            <person name="Pepin K.H."/>
            <person name="Palsikar V.B."/>
            <person name="Mitreva M."/>
            <person name="Wilson R.K."/>
        </authorList>
    </citation>
    <scope>NUCLEOTIDE SEQUENCE [LARGE SCALE GENOMIC DNA]</scope>
    <source>
        <strain evidence="1 2">F0041</strain>
    </source>
</reference>
<dbReference type="AlphaFoldDB" id="U2CAE7"/>
<name>U2CAE7_9BACE</name>
<comment type="caution">
    <text evidence="1">The sequence shown here is derived from an EMBL/GenBank/DDBJ whole genome shotgun (WGS) entry which is preliminary data.</text>
</comment>
<proteinExistence type="predicted"/>
<accession>U2CAE7</accession>
<dbReference type="EMBL" id="AWSV01000160">
    <property type="protein sequence ID" value="ERI81515.1"/>
    <property type="molecule type" value="Genomic_DNA"/>
</dbReference>
<gene>
    <name evidence="1" type="ORF">HMPREF1981_03140</name>
</gene>
<evidence type="ECO:0000313" key="1">
    <source>
        <dbReference type="EMBL" id="ERI81515.1"/>
    </source>
</evidence>
<sequence>MNFIKRLKADSVLIPYRGSRNGVFCMPNRTYVISLQHEKIIVPAM</sequence>
<organism evidence="1 2">
    <name type="scientific">Bacteroides pyogenes F0041</name>
    <dbReference type="NCBI Taxonomy" id="1321819"/>
    <lineage>
        <taxon>Bacteria</taxon>
        <taxon>Pseudomonadati</taxon>
        <taxon>Bacteroidota</taxon>
        <taxon>Bacteroidia</taxon>
        <taxon>Bacteroidales</taxon>
        <taxon>Bacteroidaceae</taxon>
        <taxon>Bacteroides</taxon>
    </lineage>
</organism>
<evidence type="ECO:0000313" key="2">
    <source>
        <dbReference type="Proteomes" id="UP000016496"/>
    </source>
</evidence>